<name>A0A437M0M0_9SPHN</name>
<dbReference type="RefSeq" id="WP_127745212.1">
    <property type="nucleotide sequence ID" value="NZ_SACN01000002.1"/>
</dbReference>
<evidence type="ECO:0000313" key="2">
    <source>
        <dbReference type="Proteomes" id="UP000282971"/>
    </source>
</evidence>
<reference evidence="1 2" key="1">
    <citation type="submission" date="2019-01" db="EMBL/GenBank/DDBJ databases">
        <authorList>
            <person name="Chen W.-M."/>
        </authorList>
    </citation>
    <scope>NUCLEOTIDE SEQUENCE [LARGE SCALE GENOMIC DNA]</scope>
    <source>
        <strain evidence="1 2">CCP-7</strain>
    </source>
</reference>
<organism evidence="1 2">
    <name type="scientific">Sphingomonas crocodyli</name>
    <dbReference type="NCBI Taxonomy" id="1979270"/>
    <lineage>
        <taxon>Bacteria</taxon>
        <taxon>Pseudomonadati</taxon>
        <taxon>Pseudomonadota</taxon>
        <taxon>Alphaproteobacteria</taxon>
        <taxon>Sphingomonadales</taxon>
        <taxon>Sphingomonadaceae</taxon>
        <taxon>Sphingomonas</taxon>
    </lineage>
</organism>
<gene>
    <name evidence="1" type="ORF">EOD43_16940</name>
</gene>
<sequence length="139" mass="15910">MLNRLRSFHADALAATADIDALVRNGRPDFAQLSSARLRLMAVSRNRLTFLESDVYPALLKDRDDPAVIALRDDARMRMSDAAGHIARWNTPEIERHWDEYVPAAARIRFQLRQRVQSEITVLYPLLDALDREQQARAA</sequence>
<comment type="caution">
    <text evidence="1">The sequence shown here is derived from an EMBL/GenBank/DDBJ whole genome shotgun (WGS) entry which is preliminary data.</text>
</comment>
<dbReference type="EMBL" id="SACN01000002">
    <property type="protein sequence ID" value="RVT91198.1"/>
    <property type="molecule type" value="Genomic_DNA"/>
</dbReference>
<proteinExistence type="predicted"/>
<keyword evidence="2" id="KW-1185">Reference proteome</keyword>
<dbReference type="OrthoDB" id="7585871at2"/>
<evidence type="ECO:0000313" key="1">
    <source>
        <dbReference type="EMBL" id="RVT91198.1"/>
    </source>
</evidence>
<dbReference type="Proteomes" id="UP000282971">
    <property type="component" value="Unassembled WGS sequence"/>
</dbReference>
<dbReference type="AlphaFoldDB" id="A0A437M0M0"/>
<accession>A0A437M0M0</accession>
<protein>
    <submittedName>
        <fullName evidence="1">Uncharacterized protein</fullName>
    </submittedName>
</protein>